<keyword evidence="2" id="KW-1185">Reference proteome</keyword>
<organism evidence="1 2">
    <name type="scientific">Pedobacter lusitanus</name>
    <dbReference type="NCBI Taxonomy" id="1503925"/>
    <lineage>
        <taxon>Bacteria</taxon>
        <taxon>Pseudomonadati</taxon>
        <taxon>Bacteroidota</taxon>
        <taxon>Sphingobacteriia</taxon>
        <taxon>Sphingobacteriales</taxon>
        <taxon>Sphingobacteriaceae</taxon>
        <taxon>Pedobacter</taxon>
    </lineage>
</organism>
<evidence type="ECO:0000313" key="1">
    <source>
        <dbReference type="EMBL" id="KIO78252.1"/>
    </source>
</evidence>
<dbReference type="EMBL" id="JXRA01000017">
    <property type="protein sequence ID" value="KIO78252.1"/>
    <property type="molecule type" value="Genomic_DNA"/>
</dbReference>
<reference evidence="1 2" key="1">
    <citation type="submission" date="2015-01" db="EMBL/GenBank/DDBJ databases">
        <title>Draft genome sequence of Pedobacter sp. NL19 isolated from sludge of an effluent treatment pond in an abandoned uranium mine.</title>
        <authorList>
            <person name="Santos T."/>
            <person name="Caetano T."/>
            <person name="Covas C."/>
            <person name="Cruz A."/>
            <person name="Mendo S."/>
        </authorList>
    </citation>
    <scope>NUCLEOTIDE SEQUENCE [LARGE SCALE GENOMIC DNA]</scope>
    <source>
        <strain evidence="1 2">NL19</strain>
    </source>
</reference>
<dbReference type="AlphaFoldDB" id="A0A0D0GLY5"/>
<accession>A0A0D0GLY5</accession>
<protein>
    <submittedName>
        <fullName evidence="1">Uncharacterized protein</fullName>
    </submittedName>
</protein>
<evidence type="ECO:0000313" key="2">
    <source>
        <dbReference type="Proteomes" id="UP000032049"/>
    </source>
</evidence>
<dbReference type="STRING" id="1503925.TH53_04345"/>
<sequence length="69" mass="8139">MKKRFYVNEKAQRSGDHEVHNESCTYLPILQNRRYLGEFYNCTDAVIAAKWYYPTADGCKICSEDCHTR</sequence>
<proteinExistence type="predicted"/>
<gene>
    <name evidence="1" type="ORF">TH53_04345</name>
</gene>
<dbReference type="Proteomes" id="UP000032049">
    <property type="component" value="Unassembled WGS sequence"/>
</dbReference>
<name>A0A0D0GLY5_9SPHI</name>
<comment type="caution">
    <text evidence="1">The sequence shown here is derived from an EMBL/GenBank/DDBJ whole genome shotgun (WGS) entry which is preliminary data.</text>
</comment>